<evidence type="ECO:0000256" key="1">
    <source>
        <dbReference type="ARBA" id="ARBA00022553"/>
    </source>
</evidence>
<dbReference type="InterPro" id="IPR050595">
    <property type="entry name" value="Bact_response_regulator"/>
</dbReference>
<dbReference type="Proteomes" id="UP000007089">
    <property type="component" value="Chromosome"/>
</dbReference>
<dbReference type="Gene3D" id="3.40.50.2300">
    <property type="match status" value="1"/>
</dbReference>
<protein>
    <submittedName>
        <fullName evidence="4">Response regulator receiver protein</fullName>
    </submittedName>
</protein>
<dbReference type="EMBL" id="CP001359">
    <property type="protein sequence ID" value="ACL64591.1"/>
    <property type="molecule type" value="Genomic_DNA"/>
</dbReference>
<proteinExistence type="predicted"/>
<evidence type="ECO:0000313" key="4">
    <source>
        <dbReference type="EMBL" id="ACL64591.1"/>
    </source>
</evidence>
<feature type="domain" description="Response regulatory" evidence="3">
    <location>
        <begin position="12"/>
        <end position="126"/>
    </location>
</feature>
<accession>B8JG03</accession>
<dbReference type="SMART" id="SM00448">
    <property type="entry name" value="REC"/>
    <property type="match status" value="1"/>
</dbReference>
<sequence>MLSSALQVRRVKVLIADDDRLVRTMVADLLAELGHEVVAAGSGPEAVELAAREAPDLLVLDFLMPRLSGLDALRAIREAGSRAPAVLLTAISGRSVRGVEGADAAEVVLEKPVTRKALARALERAVRAR</sequence>
<keyword evidence="1 2" id="KW-0597">Phosphoprotein</keyword>
<organism evidence="4 5">
    <name type="scientific">Anaeromyxobacter dehalogenans (strain ATCC BAA-258 / DSM 21875 / 2CP-1)</name>
    <dbReference type="NCBI Taxonomy" id="455488"/>
    <lineage>
        <taxon>Bacteria</taxon>
        <taxon>Pseudomonadati</taxon>
        <taxon>Myxococcota</taxon>
        <taxon>Myxococcia</taxon>
        <taxon>Myxococcales</taxon>
        <taxon>Cystobacterineae</taxon>
        <taxon>Anaeromyxobacteraceae</taxon>
        <taxon>Anaeromyxobacter</taxon>
    </lineage>
</organism>
<feature type="modified residue" description="4-aspartylphosphate" evidence="2">
    <location>
        <position position="61"/>
    </location>
</feature>
<dbReference type="SUPFAM" id="SSF52172">
    <property type="entry name" value="CheY-like"/>
    <property type="match status" value="1"/>
</dbReference>
<dbReference type="Pfam" id="PF00072">
    <property type="entry name" value="Response_reg"/>
    <property type="match status" value="1"/>
</dbReference>
<name>B8JG03_ANAD2</name>
<gene>
    <name evidence="4" type="ordered locus">A2cp1_1247</name>
</gene>
<evidence type="ECO:0000313" key="5">
    <source>
        <dbReference type="Proteomes" id="UP000007089"/>
    </source>
</evidence>
<reference evidence="4" key="1">
    <citation type="submission" date="2009-01" db="EMBL/GenBank/DDBJ databases">
        <title>Complete sequence of Anaeromyxobacter dehalogenans 2CP-1.</title>
        <authorList>
            <consortium name="US DOE Joint Genome Institute"/>
            <person name="Lucas S."/>
            <person name="Copeland A."/>
            <person name="Lapidus A."/>
            <person name="Glavina del Rio T."/>
            <person name="Dalin E."/>
            <person name="Tice H."/>
            <person name="Bruce D."/>
            <person name="Goodwin L."/>
            <person name="Pitluck S."/>
            <person name="Saunders E."/>
            <person name="Brettin T."/>
            <person name="Detter J.C."/>
            <person name="Han C."/>
            <person name="Larimer F."/>
            <person name="Land M."/>
            <person name="Hauser L."/>
            <person name="Kyrpides N."/>
            <person name="Ovchinnikova G."/>
            <person name="Beliaev A.S."/>
            <person name="Richardson P."/>
        </authorList>
    </citation>
    <scope>NUCLEOTIDE SEQUENCE</scope>
    <source>
        <strain evidence="4">2CP-1</strain>
    </source>
</reference>
<dbReference type="InterPro" id="IPR001789">
    <property type="entry name" value="Sig_transdc_resp-reg_receiver"/>
</dbReference>
<evidence type="ECO:0000259" key="3">
    <source>
        <dbReference type="PROSITE" id="PS50110"/>
    </source>
</evidence>
<dbReference type="PANTHER" id="PTHR44591">
    <property type="entry name" value="STRESS RESPONSE REGULATOR PROTEIN 1"/>
    <property type="match status" value="1"/>
</dbReference>
<dbReference type="CDD" id="cd17574">
    <property type="entry name" value="REC_OmpR"/>
    <property type="match status" value="1"/>
</dbReference>
<evidence type="ECO:0000256" key="2">
    <source>
        <dbReference type="PROSITE-ProRule" id="PRU00169"/>
    </source>
</evidence>
<dbReference type="AlphaFoldDB" id="B8JG03"/>
<keyword evidence="5" id="KW-1185">Reference proteome</keyword>
<dbReference type="PROSITE" id="PS50110">
    <property type="entry name" value="RESPONSE_REGULATORY"/>
    <property type="match status" value="1"/>
</dbReference>
<dbReference type="GO" id="GO:0000160">
    <property type="term" value="P:phosphorelay signal transduction system"/>
    <property type="evidence" value="ECO:0007669"/>
    <property type="project" value="InterPro"/>
</dbReference>
<dbReference type="InterPro" id="IPR011006">
    <property type="entry name" value="CheY-like_superfamily"/>
</dbReference>
<dbReference type="KEGG" id="acp:A2cp1_1247"/>
<dbReference type="HOGENOM" id="CLU_000445_69_8_7"/>
<dbReference type="PANTHER" id="PTHR44591:SF3">
    <property type="entry name" value="RESPONSE REGULATORY DOMAIN-CONTAINING PROTEIN"/>
    <property type="match status" value="1"/>
</dbReference>